<sequence>MFVVRNCDLSYEAILGRNAVQYDDIGIVTDKTGARLIRMNALSKPKQVNVVSTGWIPPTISNLNGVEQALLTALAKAGFSLNINKCKFFQTTVDYLGRSVSAEGIRPSTGKVTALANSPTPGNVKQIRQFMGLASYFRKFIPEFASRTASITQLTKKSTPSSWNKEHEEAKRYVIQHLSAQPLLSIFDASLPTEVHTDASSIGYGAILFQKPTPDSALRVVAYFSRRTTPAESSYHSYELETLAIVNALKHFRVYLIGIPFKIVTDCNAIKATVHKRDLIPRVARWWIYLQDFDFEVEYRKGKHVAHVDYLSRNPPNTVLAVNPIAEGTWLEMEQSKDRETKSIIARINAGDPVVSDFEVKHSILYRKLRMDDGFVTFRYFVPKGSRLGLLRLYHDEQCHVGGEKTLHKVREQFWFPRMTSFVKKYIAHCLVCVTTKRPSGPKQGLLHSIDKTPTPFHTVHAGCLGPFKVTTEGFKHILLLIDAFTKYVLLIPLRTLTGSEMVSALETHLLLFGTPARMISDRGTNFTDKKVRDLLNGLKIEHHLIATAAPRANGQVERYSYVATVITLLAVEIQKVSEWTSVVPKVQLTLNSTVQKTTGFTPLHLLIGADTNVPQVQSLVDSVPQNVIKIDLRQDRDLAYERLRVNARTQKERFDKARRDNKTFAVGTFVFLQQQNPRMGKLDPKFKGPFEITALLPGDRFEIKCRSTGRRQVAPKDRLRRWPGEFSDDFSDNTSDDDCALNARDPLLDFCRTLSFSRTHPENGLLVRRAVLMSLPPKPDLWTRRWSRVGADRRLEFPPAPRATE</sequence>
<dbReference type="EC" id="2.7.7.49" evidence="1"/>
<dbReference type="SUPFAM" id="SSF56672">
    <property type="entry name" value="DNA/RNA polymerases"/>
    <property type="match status" value="1"/>
</dbReference>
<organism evidence="9 10">
    <name type="scientific">Tenebrio molitor</name>
    <name type="common">Yellow mealworm beetle</name>
    <dbReference type="NCBI Taxonomy" id="7067"/>
    <lineage>
        <taxon>Eukaryota</taxon>
        <taxon>Metazoa</taxon>
        <taxon>Ecdysozoa</taxon>
        <taxon>Arthropoda</taxon>
        <taxon>Hexapoda</taxon>
        <taxon>Insecta</taxon>
        <taxon>Pterygota</taxon>
        <taxon>Neoptera</taxon>
        <taxon>Endopterygota</taxon>
        <taxon>Coleoptera</taxon>
        <taxon>Polyphaga</taxon>
        <taxon>Cucujiformia</taxon>
        <taxon>Tenebrionidae</taxon>
        <taxon>Tenebrio</taxon>
    </lineage>
</organism>
<keyword evidence="3" id="KW-0548">Nucleotidyltransferase</keyword>
<dbReference type="Proteomes" id="UP000719412">
    <property type="component" value="Unassembled WGS sequence"/>
</dbReference>
<dbReference type="FunFam" id="1.10.340.70:FF:000001">
    <property type="entry name" value="Retrovirus-related Pol polyprotein from transposon gypsy-like Protein"/>
    <property type="match status" value="1"/>
</dbReference>
<evidence type="ECO:0000256" key="7">
    <source>
        <dbReference type="ARBA" id="ARBA00022918"/>
    </source>
</evidence>
<gene>
    <name evidence="9" type="ORF">GEV33_010906</name>
</gene>
<dbReference type="Pfam" id="PF17921">
    <property type="entry name" value="Integrase_H2C2"/>
    <property type="match status" value="1"/>
</dbReference>
<dbReference type="EMBL" id="JABDTM020026481">
    <property type="protein sequence ID" value="KAH0811885.1"/>
    <property type="molecule type" value="Genomic_DNA"/>
</dbReference>
<dbReference type="Gene3D" id="3.30.420.10">
    <property type="entry name" value="Ribonuclease H-like superfamily/Ribonuclease H"/>
    <property type="match status" value="1"/>
</dbReference>
<evidence type="ECO:0000256" key="4">
    <source>
        <dbReference type="ARBA" id="ARBA00022722"/>
    </source>
</evidence>
<dbReference type="PROSITE" id="PS50994">
    <property type="entry name" value="INTEGRASE"/>
    <property type="match status" value="1"/>
</dbReference>
<keyword evidence="7" id="KW-0695">RNA-directed DNA polymerase</keyword>
<evidence type="ECO:0000256" key="5">
    <source>
        <dbReference type="ARBA" id="ARBA00022759"/>
    </source>
</evidence>
<dbReference type="GO" id="GO:0042575">
    <property type="term" value="C:DNA polymerase complex"/>
    <property type="evidence" value="ECO:0007669"/>
    <property type="project" value="UniProtKB-ARBA"/>
</dbReference>
<dbReference type="InterPro" id="IPR043502">
    <property type="entry name" value="DNA/RNA_pol_sf"/>
</dbReference>
<evidence type="ECO:0000256" key="6">
    <source>
        <dbReference type="ARBA" id="ARBA00022801"/>
    </source>
</evidence>
<keyword evidence="2" id="KW-0808">Transferase</keyword>
<evidence type="ECO:0000256" key="3">
    <source>
        <dbReference type="ARBA" id="ARBA00022695"/>
    </source>
</evidence>
<evidence type="ECO:0000256" key="1">
    <source>
        <dbReference type="ARBA" id="ARBA00012493"/>
    </source>
</evidence>
<dbReference type="InterPro" id="IPR041373">
    <property type="entry name" value="RT_RNaseH"/>
</dbReference>
<keyword evidence="6" id="KW-0378">Hydrolase</keyword>
<dbReference type="InterPro" id="IPR036397">
    <property type="entry name" value="RNaseH_sf"/>
</dbReference>
<evidence type="ECO:0000259" key="8">
    <source>
        <dbReference type="PROSITE" id="PS50994"/>
    </source>
</evidence>
<reference evidence="9" key="2">
    <citation type="submission" date="2021-08" db="EMBL/GenBank/DDBJ databases">
        <authorList>
            <person name="Eriksson T."/>
        </authorList>
    </citation>
    <scope>NUCLEOTIDE SEQUENCE</scope>
    <source>
        <strain evidence="9">Stoneville</strain>
        <tissue evidence="9">Whole head</tissue>
    </source>
</reference>
<dbReference type="Pfam" id="PF00665">
    <property type="entry name" value="rve"/>
    <property type="match status" value="1"/>
</dbReference>
<keyword evidence="4" id="KW-0540">Nuclease</keyword>
<dbReference type="GO" id="GO:0016787">
    <property type="term" value="F:hydrolase activity"/>
    <property type="evidence" value="ECO:0007669"/>
    <property type="project" value="UniProtKB-KW"/>
</dbReference>
<proteinExistence type="predicted"/>
<dbReference type="InterPro" id="IPR001584">
    <property type="entry name" value="Integrase_cat-core"/>
</dbReference>
<dbReference type="PANTHER" id="PTHR37984:SF5">
    <property type="entry name" value="PROTEIN NYNRIN-LIKE"/>
    <property type="match status" value="1"/>
</dbReference>
<dbReference type="FunFam" id="3.30.70.270:FF:000020">
    <property type="entry name" value="Transposon Tf2-6 polyprotein-like Protein"/>
    <property type="match status" value="1"/>
</dbReference>
<dbReference type="InterPro" id="IPR043128">
    <property type="entry name" value="Rev_trsase/Diguanyl_cyclase"/>
</dbReference>
<dbReference type="InterPro" id="IPR050951">
    <property type="entry name" value="Retrovirus_Pol_polyprotein"/>
</dbReference>
<dbReference type="GO" id="GO:0015074">
    <property type="term" value="P:DNA integration"/>
    <property type="evidence" value="ECO:0007669"/>
    <property type="project" value="InterPro"/>
</dbReference>
<feature type="domain" description="Integrase catalytic" evidence="8">
    <location>
        <begin position="438"/>
        <end position="611"/>
    </location>
</feature>
<evidence type="ECO:0000256" key="2">
    <source>
        <dbReference type="ARBA" id="ARBA00022679"/>
    </source>
</evidence>
<keyword evidence="5" id="KW-0255">Endonuclease</keyword>
<dbReference type="AlphaFoldDB" id="A0A8J6H4W0"/>
<evidence type="ECO:0000313" key="9">
    <source>
        <dbReference type="EMBL" id="KAH0811885.1"/>
    </source>
</evidence>
<dbReference type="GO" id="GO:0003676">
    <property type="term" value="F:nucleic acid binding"/>
    <property type="evidence" value="ECO:0007669"/>
    <property type="project" value="InterPro"/>
</dbReference>
<reference evidence="9" key="1">
    <citation type="journal article" date="2020" name="J Insects Food Feed">
        <title>The yellow mealworm (Tenebrio molitor) genome: a resource for the emerging insects as food and feed industry.</title>
        <authorList>
            <person name="Eriksson T."/>
            <person name="Andere A."/>
            <person name="Kelstrup H."/>
            <person name="Emery V."/>
            <person name="Picard C."/>
        </authorList>
    </citation>
    <scope>NUCLEOTIDE SEQUENCE</scope>
    <source>
        <strain evidence="9">Stoneville</strain>
        <tissue evidence="9">Whole head</tissue>
    </source>
</reference>
<evidence type="ECO:0000313" key="10">
    <source>
        <dbReference type="Proteomes" id="UP000719412"/>
    </source>
</evidence>
<dbReference type="Pfam" id="PF17917">
    <property type="entry name" value="RT_RNaseH"/>
    <property type="match status" value="1"/>
</dbReference>
<dbReference type="InterPro" id="IPR012337">
    <property type="entry name" value="RNaseH-like_sf"/>
</dbReference>
<dbReference type="GO" id="GO:0003964">
    <property type="term" value="F:RNA-directed DNA polymerase activity"/>
    <property type="evidence" value="ECO:0007669"/>
    <property type="project" value="UniProtKB-KW"/>
</dbReference>
<comment type="caution">
    <text evidence="9">The sequence shown here is derived from an EMBL/GenBank/DDBJ whole genome shotgun (WGS) entry which is preliminary data.</text>
</comment>
<dbReference type="GO" id="GO:0004519">
    <property type="term" value="F:endonuclease activity"/>
    <property type="evidence" value="ECO:0007669"/>
    <property type="project" value="UniProtKB-KW"/>
</dbReference>
<dbReference type="PANTHER" id="PTHR37984">
    <property type="entry name" value="PROTEIN CBG26694"/>
    <property type="match status" value="1"/>
</dbReference>
<accession>A0A8J6H4W0</accession>
<name>A0A8J6H4W0_TENMO</name>
<dbReference type="Gene3D" id="3.30.70.270">
    <property type="match status" value="2"/>
</dbReference>
<keyword evidence="10" id="KW-1185">Reference proteome</keyword>
<dbReference type="CDD" id="cd09274">
    <property type="entry name" value="RNase_HI_RT_Ty3"/>
    <property type="match status" value="1"/>
</dbReference>
<protein>
    <recommendedName>
        <fullName evidence="1">RNA-directed DNA polymerase</fullName>
        <ecNumber evidence="1">2.7.7.49</ecNumber>
    </recommendedName>
</protein>
<dbReference type="SUPFAM" id="SSF53098">
    <property type="entry name" value="Ribonuclease H-like"/>
    <property type="match status" value="1"/>
</dbReference>
<dbReference type="Gene3D" id="1.10.340.70">
    <property type="match status" value="1"/>
</dbReference>
<dbReference type="InterPro" id="IPR041588">
    <property type="entry name" value="Integrase_H2C2"/>
</dbReference>